<dbReference type="InterPro" id="IPR003439">
    <property type="entry name" value="ABC_transporter-like_ATP-bd"/>
</dbReference>
<feature type="domain" description="ABC transmembrane type-1" evidence="14">
    <location>
        <begin position="372"/>
        <end position="449"/>
    </location>
</feature>
<dbReference type="GO" id="GO:0016887">
    <property type="term" value="F:ATP hydrolysis activity"/>
    <property type="evidence" value="ECO:0007669"/>
    <property type="project" value="InterPro"/>
</dbReference>
<dbReference type="InterPro" id="IPR003593">
    <property type="entry name" value="AAA+_ATPase"/>
</dbReference>
<dbReference type="Proteomes" id="UP001153076">
    <property type="component" value="Unassembled WGS sequence"/>
</dbReference>
<dbReference type="OrthoDB" id="6500128at2759"/>
<keyword evidence="8" id="KW-1278">Translocase</keyword>
<proteinExistence type="inferred from homology"/>
<evidence type="ECO:0000256" key="2">
    <source>
        <dbReference type="ARBA" id="ARBA00007577"/>
    </source>
</evidence>
<keyword evidence="6" id="KW-0547">Nucleotide-binding</keyword>
<evidence type="ECO:0000256" key="1">
    <source>
        <dbReference type="ARBA" id="ARBA00004141"/>
    </source>
</evidence>
<comment type="subcellular location">
    <subcellularLocation>
        <location evidence="1">Membrane</location>
        <topology evidence="1">Multi-pass membrane protein</topology>
    </subcellularLocation>
</comment>
<keyword evidence="7" id="KW-0067">ATP-binding</keyword>
<evidence type="ECO:0000256" key="11">
    <source>
        <dbReference type="ARBA" id="ARBA00023180"/>
    </source>
</evidence>
<evidence type="ECO:0000256" key="12">
    <source>
        <dbReference type="SAM" id="Phobius"/>
    </source>
</evidence>
<dbReference type="PROSITE" id="PS50929">
    <property type="entry name" value="ABC_TM1F"/>
    <property type="match status" value="1"/>
</dbReference>
<dbReference type="EMBL" id="JAKOGI010000151">
    <property type="protein sequence ID" value="KAJ8441880.1"/>
    <property type="molecule type" value="Genomic_DNA"/>
</dbReference>
<comment type="caution">
    <text evidence="15">The sequence shown here is derived from an EMBL/GenBank/DDBJ whole genome shotgun (WGS) entry which is preliminary data.</text>
</comment>
<dbReference type="SUPFAM" id="SSF52540">
    <property type="entry name" value="P-loop containing nucleoside triphosphate hydrolases"/>
    <property type="match status" value="2"/>
</dbReference>
<dbReference type="Gene3D" id="1.20.1560.10">
    <property type="entry name" value="ABC transporter type 1, transmembrane domain"/>
    <property type="match status" value="1"/>
</dbReference>
<feature type="transmembrane region" description="Helical" evidence="12">
    <location>
        <begin position="409"/>
        <end position="427"/>
    </location>
</feature>
<dbReference type="GO" id="GO:0015421">
    <property type="term" value="F:ABC-type oligopeptide transporter activity"/>
    <property type="evidence" value="ECO:0007669"/>
    <property type="project" value="TreeGrafter"/>
</dbReference>
<dbReference type="PANTHER" id="PTHR43394:SF11">
    <property type="entry name" value="ATP-BINDING CASSETTE TRANSPORTER"/>
    <property type="match status" value="1"/>
</dbReference>
<evidence type="ECO:0000259" key="14">
    <source>
        <dbReference type="PROSITE" id="PS50929"/>
    </source>
</evidence>
<keyword evidence="10 12" id="KW-0472">Membrane</keyword>
<dbReference type="InterPro" id="IPR027417">
    <property type="entry name" value="P-loop_NTPase"/>
</dbReference>
<evidence type="ECO:0000256" key="10">
    <source>
        <dbReference type="ARBA" id="ARBA00023136"/>
    </source>
</evidence>
<dbReference type="PANTHER" id="PTHR43394">
    <property type="entry name" value="ATP-DEPENDENT PERMEASE MDL1, MITOCHONDRIAL"/>
    <property type="match status" value="1"/>
</dbReference>
<feature type="transmembrane region" description="Helical" evidence="12">
    <location>
        <begin position="434"/>
        <end position="456"/>
    </location>
</feature>
<dbReference type="AlphaFoldDB" id="A0A9Q1KF96"/>
<dbReference type="GO" id="GO:0005743">
    <property type="term" value="C:mitochondrial inner membrane"/>
    <property type="evidence" value="ECO:0007669"/>
    <property type="project" value="TreeGrafter"/>
</dbReference>
<keyword evidence="9 12" id="KW-1133">Transmembrane helix</keyword>
<dbReference type="GO" id="GO:0005524">
    <property type="term" value="F:ATP binding"/>
    <property type="evidence" value="ECO:0007669"/>
    <property type="project" value="UniProtKB-KW"/>
</dbReference>
<comment type="similarity">
    <text evidence="2">Belongs to the ABC transporter superfamily. ABCB family. Multidrug resistance exporter (TC 3.A.1.201) subfamily.</text>
</comment>
<dbReference type="InterPro" id="IPR017871">
    <property type="entry name" value="ABC_transporter-like_CS"/>
</dbReference>
<keyword evidence="3" id="KW-0813">Transport</keyword>
<evidence type="ECO:0000259" key="13">
    <source>
        <dbReference type="PROSITE" id="PS50893"/>
    </source>
</evidence>
<evidence type="ECO:0000256" key="9">
    <source>
        <dbReference type="ARBA" id="ARBA00022989"/>
    </source>
</evidence>
<evidence type="ECO:0000313" key="16">
    <source>
        <dbReference type="Proteomes" id="UP001153076"/>
    </source>
</evidence>
<name>A0A9Q1KF96_9CARY</name>
<dbReference type="PROSITE" id="PS50893">
    <property type="entry name" value="ABC_TRANSPORTER_2"/>
    <property type="match status" value="2"/>
</dbReference>
<dbReference type="SUPFAM" id="SSF90123">
    <property type="entry name" value="ABC transporter transmembrane region"/>
    <property type="match status" value="1"/>
</dbReference>
<keyword evidence="16" id="KW-1185">Reference proteome</keyword>
<organism evidence="15 16">
    <name type="scientific">Carnegiea gigantea</name>
    <dbReference type="NCBI Taxonomy" id="171969"/>
    <lineage>
        <taxon>Eukaryota</taxon>
        <taxon>Viridiplantae</taxon>
        <taxon>Streptophyta</taxon>
        <taxon>Embryophyta</taxon>
        <taxon>Tracheophyta</taxon>
        <taxon>Spermatophyta</taxon>
        <taxon>Magnoliopsida</taxon>
        <taxon>eudicotyledons</taxon>
        <taxon>Gunneridae</taxon>
        <taxon>Pentapetalae</taxon>
        <taxon>Caryophyllales</taxon>
        <taxon>Cactineae</taxon>
        <taxon>Cactaceae</taxon>
        <taxon>Cactoideae</taxon>
        <taxon>Echinocereeae</taxon>
        <taxon>Carnegiea</taxon>
    </lineage>
</organism>
<keyword evidence="11" id="KW-0325">Glycoprotein</keyword>
<dbReference type="InterPro" id="IPR039421">
    <property type="entry name" value="Type_1_exporter"/>
</dbReference>
<dbReference type="Gene3D" id="3.40.50.300">
    <property type="entry name" value="P-loop containing nucleotide triphosphate hydrolases"/>
    <property type="match status" value="2"/>
</dbReference>
<feature type="domain" description="ABC transporter" evidence="13">
    <location>
        <begin position="340"/>
        <end position="623"/>
    </location>
</feature>
<dbReference type="GO" id="GO:0090374">
    <property type="term" value="P:oligopeptide export from mitochondrion"/>
    <property type="evidence" value="ECO:0007669"/>
    <property type="project" value="TreeGrafter"/>
</dbReference>
<feature type="domain" description="ABC transporter" evidence="13">
    <location>
        <begin position="80"/>
        <end position="315"/>
    </location>
</feature>
<evidence type="ECO:0000256" key="4">
    <source>
        <dbReference type="ARBA" id="ARBA00022692"/>
    </source>
</evidence>
<evidence type="ECO:0000256" key="7">
    <source>
        <dbReference type="ARBA" id="ARBA00022840"/>
    </source>
</evidence>
<evidence type="ECO:0000256" key="5">
    <source>
        <dbReference type="ARBA" id="ARBA00022737"/>
    </source>
</evidence>
<reference evidence="15" key="1">
    <citation type="submission" date="2022-04" db="EMBL/GenBank/DDBJ databases">
        <title>Carnegiea gigantea Genome sequencing and assembly v2.</title>
        <authorList>
            <person name="Copetti D."/>
            <person name="Sanderson M.J."/>
            <person name="Burquez A."/>
            <person name="Wojciechowski M.F."/>
        </authorList>
    </citation>
    <scope>NUCLEOTIDE SEQUENCE</scope>
    <source>
        <strain evidence="15">SGP5-SGP5p</strain>
        <tissue evidence="15">Aerial part</tissue>
    </source>
</reference>
<dbReference type="InterPro" id="IPR011527">
    <property type="entry name" value="ABC1_TM_dom"/>
</dbReference>
<dbReference type="Pfam" id="PF00005">
    <property type="entry name" value="ABC_tran"/>
    <property type="match status" value="2"/>
</dbReference>
<gene>
    <name evidence="15" type="ORF">Cgig2_034139</name>
</gene>
<dbReference type="FunFam" id="3.40.50.300:FF:000479">
    <property type="entry name" value="Multidrug resistance protein 1A"/>
    <property type="match status" value="1"/>
</dbReference>
<keyword evidence="4 12" id="KW-0812">Transmembrane</keyword>
<evidence type="ECO:0000256" key="8">
    <source>
        <dbReference type="ARBA" id="ARBA00022967"/>
    </source>
</evidence>
<dbReference type="Pfam" id="PF00664">
    <property type="entry name" value="ABC_membrane"/>
    <property type="match status" value="1"/>
</dbReference>
<dbReference type="SMART" id="SM00382">
    <property type="entry name" value="AAA"/>
    <property type="match status" value="1"/>
</dbReference>
<keyword evidence="5" id="KW-0677">Repeat</keyword>
<evidence type="ECO:0000313" key="15">
    <source>
        <dbReference type="EMBL" id="KAJ8441880.1"/>
    </source>
</evidence>
<evidence type="ECO:0000256" key="3">
    <source>
        <dbReference type="ARBA" id="ARBA00022448"/>
    </source>
</evidence>
<sequence length="633" mass="68037">MLSTVDCKFVDKEIYYLLAIPSKAKQIPFCSALGQAASNFAAIGKGRAAVANIISIMDSKGNPTKISEAGVMLPAIEGEIEFREVHFSYPSQPKLLFEGLSFTVAAGKTFAIVGPSGSRKSTIMSMIQRFYDPSSGSILLGGHNLRDLQLKWLREQMGFVNQEPTLFATTIAENTLCGKEAASMERVVDAAKAANAHSFIQSLPDGCHTQVGGGGTQLSGGQKQTIAIARALIRDLKILLLDEATSALDAESEFVVQKAVDKVLSNRTTIFVAHRLSTIRDVDCIIDLCNGHVIECGTHIELTSKKGQSAALVSLQASDNGDNLTTKGYEQSSVVLSWSKSSNSIQPSQDFITPSNLGKNSIALRRGKHTPILSNEAGWFDYEQNSIGSLTSKLAAAATLVRTALVDRLSVILQNTALAVTAFVIAFKLSWRMAAVTIAMYPLLIGAAIAEVLAMAHRSSFVSVHMQSPSVFAVAEALALTPEIVKGSEALGSVFSILKRKAVIDSDDPESTIVTDIKGDVEFKDLSAGQKQRVAIARAILKDLSILLLDEATSTLDSSSEKAVQDTLVKLMRGRTTIIVAHRLSNICDADRIAVMWQGKVAEIGNHKELLCRPGSIYAQLVRLQQENKQSVS</sequence>
<dbReference type="PROSITE" id="PS00211">
    <property type="entry name" value="ABC_TRANSPORTER_1"/>
    <property type="match status" value="1"/>
</dbReference>
<protein>
    <submittedName>
        <fullName evidence="15">Uncharacterized protein</fullName>
    </submittedName>
</protein>
<dbReference type="InterPro" id="IPR036640">
    <property type="entry name" value="ABC1_TM_sf"/>
</dbReference>
<accession>A0A9Q1KF96</accession>
<evidence type="ECO:0000256" key="6">
    <source>
        <dbReference type="ARBA" id="ARBA00022741"/>
    </source>
</evidence>